<accession>A0ACD1E2T0</accession>
<name>A0ACD1E2T0_9MICO</name>
<reference evidence="1" key="1">
    <citation type="submission" date="2021-06" db="EMBL/GenBank/DDBJ databases">
        <authorList>
            <person name="Ellington A.J."/>
            <person name="Bryan N.C."/>
            <person name="Christner B.C."/>
            <person name="Reisch C.R."/>
        </authorList>
    </citation>
    <scope>NUCLEOTIDE SEQUENCE</scope>
    <source>
        <strain evidence="1">L6-1</strain>
    </source>
</reference>
<evidence type="ECO:0000313" key="1">
    <source>
        <dbReference type="EMBL" id="QWS33074.1"/>
    </source>
</evidence>
<organism evidence="1 2">
    <name type="scientific">Curtobacterium aetherium</name>
    <dbReference type="NCBI Taxonomy" id="2841594"/>
    <lineage>
        <taxon>Bacteria</taxon>
        <taxon>Bacillati</taxon>
        <taxon>Actinomycetota</taxon>
        <taxon>Actinomycetes</taxon>
        <taxon>Micrococcales</taxon>
        <taxon>Microbacteriaceae</taxon>
        <taxon>Curtobacterium</taxon>
    </lineage>
</organism>
<evidence type="ECO:0000313" key="2">
    <source>
        <dbReference type="Proteomes" id="UP000681794"/>
    </source>
</evidence>
<gene>
    <name evidence="1" type="ORF">KM842_12560</name>
</gene>
<proteinExistence type="predicted"/>
<dbReference type="Proteomes" id="UP000681794">
    <property type="component" value="Chromosome"/>
</dbReference>
<dbReference type="EMBL" id="CP076544">
    <property type="protein sequence ID" value="QWS33074.1"/>
    <property type="molecule type" value="Genomic_DNA"/>
</dbReference>
<sequence>MSIDMHPETAAAIRAELAAIGTRHSGLQRRQRRSRLVASVAGTAAVAVTTSAAALVAAGLPGTTTTAAIGVMTTVTRTGPALVDIGRAPDSADAVVVEIRCRNHVGMVSVPTVGDGGSGRSCREGGSLRVVDGRLPAAGTTTVSIEASPGTRWTASLRYASAVTSEWGVNAHGETYGVENAAGHPDLVPGRTDDGRRGWVRWDEAAVADDVDVFETDGVTVIGRSTATVAPEVPLDQGLVDELRSVRTATPTPGATR</sequence>
<keyword evidence="2" id="KW-1185">Reference proteome</keyword>
<protein>
    <submittedName>
        <fullName evidence="1">Uncharacterized protein</fullName>
    </submittedName>
</protein>